<dbReference type="Proteomes" id="UP000544222">
    <property type="component" value="Unassembled WGS sequence"/>
</dbReference>
<sequence length="191" mass="21088">MKKPLFTAIKMLLAFMFLLGVIYPLAITGISQVVFPYQANGSIITTNGMPGGSERIGQLFNNPRYFWSRPSACNYDAVPSGASNLGPTSDSLKILIQKRRQTFIAGNHLPANAFVPVEMLTASGSGLDPDISPESAYLQMDRVCDARNYSPAQRQQVQKLIANHIERPTFDMLGEARVNVLELNRDLDLLK</sequence>
<dbReference type="Pfam" id="PF02669">
    <property type="entry name" value="KdpC"/>
    <property type="match status" value="1"/>
</dbReference>
<dbReference type="GO" id="GO:0005886">
    <property type="term" value="C:plasma membrane"/>
    <property type="evidence" value="ECO:0007669"/>
    <property type="project" value="UniProtKB-SubCell"/>
</dbReference>
<evidence type="ECO:0000256" key="10">
    <source>
        <dbReference type="ARBA" id="ARBA00023136"/>
    </source>
</evidence>
<accession>A0A7W5H039</accession>
<evidence type="ECO:0000313" key="13">
    <source>
        <dbReference type="Proteomes" id="UP000544222"/>
    </source>
</evidence>
<dbReference type="NCBIfam" id="NF001454">
    <property type="entry name" value="PRK00315.1"/>
    <property type="match status" value="1"/>
</dbReference>
<keyword evidence="10 11" id="KW-0472">Membrane</keyword>
<comment type="subunit">
    <text evidence="11">The system is composed of three essential subunits: KdpA, KdpB and KdpC.</text>
</comment>
<keyword evidence="8 11" id="KW-1133">Transmembrane helix</keyword>
<keyword evidence="3 11" id="KW-0633">Potassium transport</keyword>
<organism evidence="12 13">
    <name type="scientific">Microbacter margulisiae</name>
    <dbReference type="NCBI Taxonomy" id="1350067"/>
    <lineage>
        <taxon>Bacteria</taxon>
        <taxon>Pseudomonadati</taxon>
        <taxon>Bacteroidota</taxon>
        <taxon>Bacteroidia</taxon>
        <taxon>Bacteroidales</taxon>
        <taxon>Porphyromonadaceae</taxon>
        <taxon>Microbacter</taxon>
    </lineage>
</organism>
<comment type="caution">
    <text evidence="12">The sequence shown here is derived from an EMBL/GenBank/DDBJ whole genome shotgun (WGS) entry which is preliminary data.</text>
</comment>
<evidence type="ECO:0000256" key="5">
    <source>
        <dbReference type="ARBA" id="ARBA00022741"/>
    </source>
</evidence>
<evidence type="ECO:0000256" key="11">
    <source>
        <dbReference type="HAMAP-Rule" id="MF_00276"/>
    </source>
</evidence>
<dbReference type="NCBIfam" id="TIGR00681">
    <property type="entry name" value="kdpC"/>
    <property type="match status" value="1"/>
</dbReference>
<dbReference type="EMBL" id="JACHYB010000001">
    <property type="protein sequence ID" value="MBB3186123.1"/>
    <property type="molecule type" value="Genomic_DNA"/>
</dbReference>
<comment type="similarity">
    <text evidence="11">Belongs to the KdpC family.</text>
</comment>
<gene>
    <name evidence="11" type="primary">kdpC</name>
    <name evidence="12" type="ORF">FHX64_000286</name>
</gene>
<dbReference type="PANTHER" id="PTHR30042:SF2">
    <property type="entry name" value="POTASSIUM-TRANSPORTING ATPASE KDPC SUBUNIT"/>
    <property type="match status" value="1"/>
</dbReference>
<protein>
    <recommendedName>
        <fullName evidence="11">Potassium-transporting ATPase KdpC subunit</fullName>
    </recommendedName>
    <alternativeName>
        <fullName evidence="11">ATP phosphohydrolase [potassium-transporting] C chain</fullName>
    </alternativeName>
    <alternativeName>
        <fullName evidence="11">Potassium-binding and translocating subunit C</fullName>
    </alternativeName>
    <alternativeName>
        <fullName evidence="11">Potassium-translocating ATPase C chain</fullName>
    </alternativeName>
</protein>
<keyword evidence="4 11" id="KW-0812">Transmembrane</keyword>
<keyword evidence="5 11" id="KW-0547">Nucleotide-binding</keyword>
<keyword evidence="9 11" id="KW-0406">Ion transport</keyword>
<keyword evidence="13" id="KW-1185">Reference proteome</keyword>
<dbReference type="GO" id="GO:0008556">
    <property type="term" value="F:P-type potassium transmembrane transporter activity"/>
    <property type="evidence" value="ECO:0007669"/>
    <property type="project" value="InterPro"/>
</dbReference>
<proteinExistence type="inferred from homology"/>
<name>A0A7W5H039_9PORP</name>
<keyword evidence="6 11" id="KW-0067">ATP-binding</keyword>
<keyword evidence="7 11" id="KW-0630">Potassium</keyword>
<dbReference type="RefSeq" id="WP_183412063.1">
    <property type="nucleotide sequence ID" value="NZ_JACHYB010000001.1"/>
</dbReference>
<keyword evidence="2 11" id="KW-1003">Cell membrane</keyword>
<dbReference type="InterPro" id="IPR003820">
    <property type="entry name" value="KdpC"/>
</dbReference>
<dbReference type="PANTHER" id="PTHR30042">
    <property type="entry name" value="POTASSIUM-TRANSPORTING ATPASE C CHAIN"/>
    <property type="match status" value="1"/>
</dbReference>
<keyword evidence="1 11" id="KW-0813">Transport</keyword>
<evidence type="ECO:0000256" key="7">
    <source>
        <dbReference type="ARBA" id="ARBA00022958"/>
    </source>
</evidence>
<comment type="subcellular location">
    <subcellularLocation>
        <location evidence="11">Cell membrane</location>
        <topology evidence="11">Single-pass membrane protein</topology>
    </subcellularLocation>
</comment>
<evidence type="ECO:0000313" key="12">
    <source>
        <dbReference type="EMBL" id="MBB3186123.1"/>
    </source>
</evidence>
<evidence type="ECO:0000256" key="1">
    <source>
        <dbReference type="ARBA" id="ARBA00022448"/>
    </source>
</evidence>
<evidence type="ECO:0000256" key="6">
    <source>
        <dbReference type="ARBA" id="ARBA00022840"/>
    </source>
</evidence>
<feature type="transmembrane region" description="Helical" evidence="11">
    <location>
        <begin position="12"/>
        <end position="35"/>
    </location>
</feature>
<evidence type="ECO:0000256" key="2">
    <source>
        <dbReference type="ARBA" id="ARBA00022475"/>
    </source>
</evidence>
<reference evidence="12 13" key="1">
    <citation type="submission" date="2020-08" db="EMBL/GenBank/DDBJ databases">
        <title>Genomic Encyclopedia of Type Strains, Phase IV (KMG-IV): sequencing the most valuable type-strain genomes for metagenomic binning, comparative biology and taxonomic classification.</title>
        <authorList>
            <person name="Goeker M."/>
        </authorList>
    </citation>
    <scope>NUCLEOTIDE SEQUENCE [LARGE SCALE GENOMIC DNA]</scope>
    <source>
        <strain evidence="12 13">DSM 27471</strain>
    </source>
</reference>
<dbReference type="AlphaFoldDB" id="A0A7W5H039"/>
<evidence type="ECO:0000256" key="3">
    <source>
        <dbReference type="ARBA" id="ARBA00022538"/>
    </source>
</evidence>
<evidence type="ECO:0000256" key="9">
    <source>
        <dbReference type="ARBA" id="ARBA00023065"/>
    </source>
</evidence>
<dbReference type="HAMAP" id="MF_00276">
    <property type="entry name" value="KdpC"/>
    <property type="match status" value="1"/>
</dbReference>
<dbReference type="GO" id="GO:0005524">
    <property type="term" value="F:ATP binding"/>
    <property type="evidence" value="ECO:0007669"/>
    <property type="project" value="UniProtKB-UniRule"/>
</dbReference>
<evidence type="ECO:0000256" key="8">
    <source>
        <dbReference type="ARBA" id="ARBA00022989"/>
    </source>
</evidence>
<dbReference type="PIRSF" id="PIRSF001296">
    <property type="entry name" value="K_ATPase_KdpC"/>
    <property type="match status" value="1"/>
</dbReference>
<evidence type="ECO:0000256" key="4">
    <source>
        <dbReference type="ARBA" id="ARBA00022692"/>
    </source>
</evidence>
<comment type="function">
    <text evidence="11">Part of the high-affinity ATP-driven potassium transport (or Kdp) system, which catalyzes the hydrolysis of ATP coupled with the electrogenic transport of potassium into the cytoplasm. This subunit acts as a catalytic chaperone that increases the ATP-binding affinity of the ATP-hydrolyzing subunit KdpB by the formation of a transient KdpB/KdpC/ATP ternary complex.</text>
</comment>